<dbReference type="InterPro" id="IPR000014">
    <property type="entry name" value="PAS"/>
</dbReference>
<dbReference type="CDD" id="cd16921">
    <property type="entry name" value="HATPase_FilI-like"/>
    <property type="match status" value="1"/>
</dbReference>
<dbReference type="PANTHER" id="PTHR43304:SF1">
    <property type="entry name" value="PAC DOMAIN-CONTAINING PROTEIN"/>
    <property type="match status" value="1"/>
</dbReference>
<evidence type="ECO:0000256" key="3">
    <source>
        <dbReference type="ARBA" id="ARBA00022553"/>
    </source>
</evidence>
<feature type="coiled-coil region" evidence="7">
    <location>
        <begin position="8"/>
        <end position="35"/>
    </location>
</feature>
<evidence type="ECO:0000256" key="6">
    <source>
        <dbReference type="ARBA" id="ARBA00023012"/>
    </source>
</evidence>
<dbReference type="Gene3D" id="1.10.287.130">
    <property type="match status" value="1"/>
</dbReference>
<keyword evidence="7" id="KW-0175">Coiled coil</keyword>
<dbReference type="InterPro" id="IPR005467">
    <property type="entry name" value="His_kinase_dom"/>
</dbReference>
<dbReference type="Gene3D" id="3.30.450.20">
    <property type="entry name" value="PAS domain"/>
    <property type="match status" value="2"/>
</dbReference>
<gene>
    <name evidence="11" type="ORF">QQ91_0019005</name>
</gene>
<evidence type="ECO:0000256" key="5">
    <source>
        <dbReference type="ARBA" id="ARBA00022777"/>
    </source>
</evidence>
<dbReference type="GO" id="GO:0000160">
    <property type="term" value="P:phosphorelay signal transduction system"/>
    <property type="evidence" value="ECO:0007669"/>
    <property type="project" value="UniProtKB-KW"/>
</dbReference>
<feature type="coiled-coil region" evidence="7">
    <location>
        <begin position="280"/>
        <end position="322"/>
    </location>
</feature>
<dbReference type="Proteomes" id="UP000031561">
    <property type="component" value="Unassembled WGS sequence"/>
</dbReference>
<evidence type="ECO:0000256" key="4">
    <source>
        <dbReference type="ARBA" id="ARBA00022679"/>
    </source>
</evidence>
<dbReference type="PRINTS" id="PR00344">
    <property type="entry name" value="BCTRLSENSOR"/>
</dbReference>
<evidence type="ECO:0000256" key="1">
    <source>
        <dbReference type="ARBA" id="ARBA00000085"/>
    </source>
</evidence>
<keyword evidence="4" id="KW-0808">Transferase</keyword>
<dbReference type="PANTHER" id="PTHR43304">
    <property type="entry name" value="PHYTOCHROME-LIKE PROTEIN CPH1"/>
    <property type="match status" value="1"/>
</dbReference>
<feature type="domain" description="Histidine kinase" evidence="8">
    <location>
        <begin position="325"/>
        <end position="538"/>
    </location>
</feature>
<dbReference type="Pfam" id="PF00512">
    <property type="entry name" value="HisKA"/>
    <property type="match status" value="1"/>
</dbReference>
<evidence type="ECO:0000313" key="12">
    <source>
        <dbReference type="Proteomes" id="UP000031561"/>
    </source>
</evidence>
<dbReference type="InterPro" id="IPR000700">
    <property type="entry name" value="PAS-assoc_C"/>
</dbReference>
<dbReference type="PROSITE" id="PS50109">
    <property type="entry name" value="HIS_KIN"/>
    <property type="match status" value="1"/>
</dbReference>
<keyword evidence="12" id="KW-1185">Reference proteome</keyword>
<feature type="domain" description="PAC" evidence="10">
    <location>
        <begin position="107"/>
        <end position="159"/>
    </location>
</feature>
<evidence type="ECO:0000259" key="10">
    <source>
        <dbReference type="PROSITE" id="PS50113"/>
    </source>
</evidence>
<dbReference type="SUPFAM" id="SSF47384">
    <property type="entry name" value="Homodimeric domain of signal transducing histidine kinase"/>
    <property type="match status" value="1"/>
</dbReference>
<keyword evidence="5" id="KW-0418">Kinase</keyword>
<dbReference type="InterPro" id="IPR036890">
    <property type="entry name" value="HATPase_C_sf"/>
</dbReference>
<dbReference type="CDD" id="cd00130">
    <property type="entry name" value="PAS"/>
    <property type="match status" value="2"/>
</dbReference>
<dbReference type="SUPFAM" id="SSF55874">
    <property type="entry name" value="ATPase domain of HSP90 chaperone/DNA topoisomerase II/histidine kinase"/>
    <property type="match status" value="1"/>
</dbReference>
<reference evidence="11 12" key="1">
    <citation type="journal article" date="2015" name="Genome Announc.">
        <title>Draft Genome Sequence of Filamentous Marine Cyanobacterium Lyngbya confervoides Strain BDU141951.</title>
        <authorList>
            <person name="Chandrababunaidu M.M."/>
            <person name="Sen D."/>
            <person name="Tripathy S."/>
        </authorList>
    </citation>
    <scope>NUCLEOTIDE SEQUENCE [LARGE SCALE GENOMIC DNA]</scope>
    <source>
        <strain evidence="11 12">BDU141951</strain>
    </source>
</reference>
<dbReference type="PROSITE" id="PS50113">
    <property type="entry name" value="PAC"/>
    <property type="match status" value="2"/>
</dbReference>
<dbReference type="CDD" id="cd00082">
    <property type="entry name" value="HisKA"/>
    <property type="match status" value="1"/>
</dbReference>
<evidence type="ECO:0000313" key="11">
    <source>
        <dbReference type="EMBL" id="MCM1984916.1"/>
    </source>
</evidence>
<dbReference type="SMART" id="SM00091">
    <property type="entry name" value="PAS"/>
    <property type="match status" value="2"/>
</dbReference>
<dbReference type="InterPro" id="IPR013655">
    <property type="entry name" value="PAS_fold_3"/>
</dbReference>
<protein>
    <recommendedName>
        <fullName evidence="2">histidine kinase</fullName>
        <ecNumber evidence="2">2.7.13.3</ecNumber>
    </recommendedName>
</protein>
<dbReference type="InterPro" id="IPR003594">
    <property type="entry name" value="HATPase_dom"/>
</dbReference>
<keyword evidence="6" id="KW-0902">Two-component regulatory system</keyword>
<evidence type="ECO:0000256" key="2">
    <source>
        <dbReference type="ARBA" id="ARBA00012438"/>
    </source>
</evidence>
<dbReference type="SMART" id="SM00387">
    <property type="entry name" value="HATPase_c"/>
    <property type="match status" value="1"/>
</dbReference>
<dbReference type="RefSeq" id="WP_166277441.1">
    <property type="nucleotide sequence ID" value="NZ_JTHE03000106.1"/>
</dbReference>
<sequence length="547" mass="63005">MDPQPLELQRLNALLSEKLRKLEQAEAALRESQERYTLAVQGSQDGIWDWNVLTNEVYYSPRCKAILGYQDHELDTQFSVFESRLHPADRDRILAALTAHLEQGVPYAVEYRLRAKGGDYRWIYARGQAIWDAQGQPTRMAGSISDITERKQVEEALRASEARWQFALEGAGEGVWDWNLQTQEVFFSHQWKAMLGYGDPEIGPHRWEWEKRIHPADREQCHAALNRHLQGESALYQNEHRVRCKDGSYKWILNRGQVVERDDQGRPLRMIGTHTDITERHEAEEALRQVNEQLESKVRERTRALEERAQDLERSNAELEQFAYVASHDLQEPLRTISSFTELLALEYRDRLGSEANEYIEFIVDGAARMQQLIKDLLTYSQVGRRGKAFQSISCTTVLQSVLESLSLAIAEGEAQVSYDPLPVVQADPSQLYQLFQNLIGNALKFRGQPPPQIHIGVQRYPSEWQFYVRDNGIGISPEYFDQIFVIFQRLHRRQTYEGTGIGLAICRKIVQRHGGRIWVDSTPDQGACFYFTLPVDPSVYTPQPAS</sequence>
<dbReference type="Gene3D" id="3.30.565.10">
    <property type="entry name" value="Histidine kinase-like ATPase, C-terminal domain"/>
    <property type="match status" value="1"/>
</dbReference>
<evidence type="ECO:0000259" key="8">
    <source>
        <dbReference type="PROSITE" id="PS50109"/>
    </source>
</evidence>
<feature type="domain" description="PAS" evidence="9">
    <location>
        <begin position="32"/>
        <end position="104"/>
    </location>
</feature>
<dbReference type="InterPro" id="IPR001610">
    <property type="entry name" value="PAC"/>
</dbReference>
<comment type="catalytic activity">
    <reaction evidence="1">
        <text>ATP + protein L-histidine = ADP + protein N-phospho-L-histidine.</text>
        <dbReference type="EC" id="2.7.13.3"/>
    </reaction>
</comment>
<dbReference type="AlphaFoldDB" id="A0ABD4T8G3"/>
<dbReference type="InterPro" id="IPR004358">
    <property type="entry name" value="Sig_transdc_His_kin-like_C"/>
</dbReference>
<name>A0ABD4T8G3_9CYAN</name>
<dbReference type="FunFam" id="3.30.565.10:FF:000006">
    <property type="entry name" value="Sensor histidine kinase WalK"/>
    <property type="match status" value="1"/>
</dbReference>
<proteinExistence type="predicted"/>
<dbReference type="InterPro" id="IPR003661">
    <property type="entry name" value="HisK_dim/P_dom"/>
</dbReference>
<dbReference type="Pfam" id="PF02518">
    <property type="entry name" value="HATPase_c"/>
    <property type="match status" value="1"/>
</dbReference>
<keyword evidence="3" id="KW-0597">Phosphoprotein</keyword>
<feature type="domain" description="PAC" evidence="10">
    <location>
        <begin position="236"/>
        <end position="289"/>
    </location>
</feature>
<dbReference type="SUPFAM" id="SSF55785">
    <property type="entry name" value="PYP-like sensor domain (PAS domain)"/>
    <property type="match status" value="2"/>
</dbReference>
<comment type="caution">
    <text evidence="11">The sequence shown here is derived from an EMBL/GenBank/DDBJ whole genome shotgun (WGS) entry which is preliminary data.</text>
</comment>
<dbReference type="GO" id="GO:0004673">
    <property type="term" value="F:protein histidine kinase activity"/>
    <property type="evidence" value="ECO:0007669"/>
    <property type="project" value="UniProtKB-EC"/>
</dbReference>
<dbReference type="InterPro" id="IPR052162">
    <property type="entry name" value="Sensor_kinase/Photoreceptor"/>
</dbReference>
<dbReference type="SMART" id="SM00086">
    <property type="entry name" value="PAC"/>
    <property type="match status" value="2"/>
</dbReference>
<dbReference type="PROSITE" id="PS50112">
    <property type="entry name" value="PAS"/>
    <property type="match status" value="1"/>
</dbReference>
<dbReference type="SMART" id="SM00388">
    <property type="entry name" value="HisKA"/>
    <property type="match status" value="1"/>
</dbReference>
<dbReference type="EMBL" id="JTHE03000106">
    <property type="protein sequence ID" value="MCM1984916.1"/>
    <property type="molecule type" value="Genomic_DNA"/>
</dbReference>
<accession>A0ABD4T8G3</accession>
<dbReference type="InterPro" id="IPR035965">
    <property type="entry name" value="PAS-like_dom_sf"/>
</dbReference>
<dbReference type="EC" id="2.7.13.3" evidence="2"/>
<dbReference type="NCBIfam" id="TIGR00229">
    <property type="entry name" value="sensory_box"/>
    <property type="match status" value="2"/>
</dbReference>
<dbReference type="InterPro" id="IPR036097">
    <property type="entry name" value="HisK_dim/P_sf"/>
</dbReference>
<organism evidence="11 12">
    <name type="scientific">Lyngbya confervoides BDU141951</name>
    <dbReference type="NCBI Taxonomy" id="1574623"/>
    <lineage>
        <taxon>Bacteria</taxon>
        <taxon>Bacillati</taxon>
        <taxon>Cyanobacteriota</taxon>
        <taxon>Cyanophyceae</taxon>
        <taxon>Oscillatoriophycideae</taxon>
        <taxon>Oscillatoriales</taxon>
        <taxon>Microcoleaceae</taxon>
        <taxon>Lyngbya</taxon>
    </lineage>
</organism>
<evidence type="ECO:0000259" key="9">
    <source>
        <dbReference type="PROSITE" id="PS50112"/>
    </source>
</evidence>
<dbReference type="Pfam" id="PF08447">
    <property type="entry name" value="PAS_3"/>
    <property type="match status" value="2"/>
</dbReference>
<evidence type="ECO:0000256" key="7">
    <source>
        <dbReference type="SAM" id="Coils"/>
    </source>
</evidence>